<dbReference type="InterPro" id="IPR011041">
    <property type="entry name" value="Quinoprot_gluc/sorb_DH_b-prop"/>
</dbReference>
<feature type="domain" description="Peptidase C14 caspase" evidence="3">
    <location>
        <begin position="1783"/>
        <end position="2075"/>
    </location>
</feature>
<keyword evidence="1" id="KW-0853">WD repeat</keyword>
<organism evidence="4 5">
    <name type="scientific">Hyalangium rubrum</name>
    <dbReference type="NCBI Taxonomy" id="3103134"/>
    <lineage>
        <taxon>Bacteria</taxon>
        <taxon>Pseudomonadati</taxon>
        <taxon>Myxococcota</taxon>
        <taxon>Myxococcia</taxon>
        <taxon>Myxococcales</taxon>
        <taxon>Cystobacterineae</taxon>
        <taxon>Archangiaceae</taxon>
        <taxon>Hyalangium</taxon>
    </lineage>
</organism>
<evidence type="ECO:0000313" key="4">
    <source>
        <dbReference type="EMBL" id="MDY7233333.1"/>
    </source>
</evidence>
<dbReference type="EMBL" id="JAXIVS010000034">
    <property type="protein sequence ID" value="MDY7233333.1"/>
    <property type="molecule type" value="Genomic_DNA"/>
</dbReference>
<gene>
    <name evidence="4" type="ORF">SYV04_43500</name>
</gene>
<dbReference type="InterPro" id="IPR001680">
    <property type="entry name" value="WD40_rpt"/>
</dbReference>
<dbReference type="PANTHER" id="PTHR19879">
    <property type="entry name" value="TRANSCRIPTION INITIATION FACTOR TFIID"/>
    <property type="match status" value="1"/>
</dbReference>
<dbReference type="SUPFAM" id="SSF50974">
    <property type="entry name" value="Nitrous oxide reductase, N-terminal domain"/>
    <property type="match status" value="1"/>
</dbReference>
<dbReference type="SUPFAM" id="SSF50978">
    <property type="entry name" value="WD40 repeat-like"/>
    <property type="match status" value="1"/>
</dbReference>
<dbReference type="Gene3D" id="2.120.10.30">
    <property type="entry name" value="TolB, C-terminal domain"/>
    <property type="match status" value="1"/>
</dbReference>
<protein>
    <submittedName>
        <fullName evidence="4">Caspase family protein</fullName>
    </submittedName>
</protein>
<dbReference type="RefSeq" id="WP_321552043.1">
    <property type="nucleotide sequence ID" value="NZ_JAXIVS010000034.1"/>
</dbReference>
<dbReference type="SUPFAM" id="SSF50969">
    <property type="entry name" value="YVTN repeat-like/Quinoprotein amine dehydrogenase"/>
    <property type="match status" value="1"/>
</dbReference>
<dbReference type="InterPro" id="IPR011045">
    <property type="entry name" value="N2O_reductase_N"/>
</dbReference>
<dbReference type="PANTHER" id="PTHR19879:SF9">
    <property type="entry name" value="TRANSCRIPTION INITIATION FACTOR TFIID SUBUNIT 5"/>
    <property type="match status" value="1"/>
</dbReference>
<comment type="caution">
    <text evidence="4">The sequence shown here is derived from an EMBL/GenBank/DDBJ whole genome shotgun (WGS) entry which is preliminary data.</text>
</comment>
<proteinExistence type="predicted"/>
<dbReference type="Gene3D" id="3.40.50.1460">
    <property type="match status" value="1"/>
</dbReference>
<dbReference type="Proteomes" id="UP001291309">
    <property type="component" value="Unassembled WGS sequence"/>
</dbReference>
<dbReference type="InterPro" id="IPR036322">
    <property type="entry name" value="WD40_repeat_dom_sf"/>
</dbReference>
<dbReference type="Pfam" id="PF00656">
    <property type="entry name" value="Peptidase_C14"/>
    <property type="match status" value="1"/>
</dbReference>
<dbReference type="InterPro" id="IPR011044">
    <property type="entry name" value="Quino_amine_DH_bsu"/>
</dbReference>
<evidence type="ECO:0000259" key="3">
    <source>
        <dbReference type="Pfam" id="PF00656"/>
    </source>
</evidence>
<evidence type="ECO:0000313" key="5">
    <source>
        <dbReference type="Proteomes" id="UP001291309"/>
    </source>
</evidence>
<sequence length="2241" mass="245715">MKNMHITRHLSHAQRLFLQMLLCLYALVQPSALASSPRLSSPPRLLSPLFPDRESLLFEGFHSGQFFGSHNGQFFGILSAAEFEDESKVTRVLVYETATDKLFGDVWVPGSGVKAALGDDGKSLLLMIPNGNTISIQWLDLTTGQPRRPSWQVTSGLEDPVVGLSPGGDRWLVPGGGCTYEFRSAEREQPLTTFEVSCKARVVPTPDLAAVVINGDKPHTLEVYQPLAPRAKPLLLKGSPFTLSSAALSPDGRRLVTTYLYSGKPLLWDLTAGGPPQPLVDAEGLDYRHPPRFSPDGRGLLAIRGRDGAIGWWDLSSPVMAPPRWVIPRDSGLFRDDKIDDSLLVGSPENRLAAYVTAGRIIVVDTASGKWVRKFGLIGMQDVQAAFITPDATRVIPRDSVIPREKDYRFPKSPGPSAHDGLEGLMAWSSDGQLELEVKYDSESRVLVREVHTGIERFSAKLPYDFYVHHGSLTPEGSITLVVSTSNLETDGVSLVLLTWNKESAQWTRKLELDSTWMNKKIVSVRHSPDPNGRFLLLGYETGIIRADLEQGRVLPPLEGMESGPVLAAAFSADGSRVLAAGIQDKTSALFVCEWEHTTGRKLACRSSLRAERAQGFGVFLPSGDRVVINGRILDVATLKPVGQLQEMHPMDVRSSTFSLDGSRMLVVYDGGAIHLFESATGRRLAELFFWRDGWLVLGPDGRFDGSRSSWAAGFSWRSGDEVFPLERFHEQRQELGLLGKLLGGNPSPLLPVDSLEQRPLAPTLDGVVEWQGFDEPRLRFQVRARSGGIGRIRVTLNGAEYLLDLRTVAQACRQHQTGLDCDLSLSSFRNVIPEFWVHIPEGGTRSNSLELEAENAAGTLRSVPFKLEFQAHAWGPEEKKAASVPATDSRPVEGGAAQAMSVEAPKRAPPLRLVAAQGIRSVPGVVVVGPESPGMPRLVLTVHNSVAVLSKADTGEILLRLEGHQAPITAAAFSDDSLRVVTADVAGFIQVWDVTTGAGRVLGRDTTGQDLKVRFLPGAHRVISGSAGGQLILWDVPPPGEEGRKGRPLGELSPGGLSCLRFSPDGRWLLSGDPVGGGTLWDTGTWRRVRMLPALPQTSHPLSGNSTVCHGDGRHLVRGSPSLRHARLVEVWDMVTGRLVRRIEMVKHHHFGGLSPDLQEALIISAYGKMTLWDITRGAPLRILRESNTIRRSFNSYFDRFHFNQGQEDWFFDLAHWRAVRLKLSLDTLMERDPIPDWAEWSEDGRYLVLSQDGYKHLAVYSSSPTAESTPVFTQVSRLNERAMNVLQVSFAPEESSRMLVSTSSGPYLWDAASDSTRIPEQTTEFAGGSKSDPQQTIRLREQLQRKLSAYPGHELEALSPDGSFFVARGRLEPEKELSEIVLAIYDTKTGTRIGYAEGLDAVTLESAFISPDGRFMLASHYSYKDSSFNVRTLLWDLRNPRAPRPIHTFPDWSLSGFSKKGDMLVLGRLNGIVQMWSLESILGEAHERAEPLRVFPVPGSPIPGHTGPIRSLDVSADGRFLITYGADNTTRLWDTRTGLELCKLYSFTDGTWAVIDPSGRYDASNGGEIDGLYWVVNGFETISLSQLKSRYYEPNLLARLMGYSSEPLRDVQRFDDPRLYPDVKARVQGPTNAPALHIELTERGGGIGRTQVAINGKEVLQLSLERSGPESSKSPRVESVAPDAAKDARCERQPGRLTCDIPLKPLFRYFQAHTVRLPGTKTDTAPQRPVNRISVQAYNDEEYLLGKPVTFEYSPPRIGTRGATDVDVPVTEAELVVPRLWAVVAGVSDYTGAGIDLRYAAKDADDFARALDTAARRLLCSAEDLAAGKTCDRVHIRRLSSTAERQDLCLPALTGLASGDRRFTEPEGDGNSCSLKPSQSPCTPDKMNLLRALEELKDARPEDIVVVYLAGHGAASRHGNHEAYHYLTQDAWSLDMSDPELRCGGTLSSETLNEALKKSPATKQVMILDTCNSGAMVLKMTGSRGMSSSQVRAMEQMQDQTGMYVLAGASSDAVSYEAPEFGQGVLTYSLLKGMSAEGLAEESLVDVGRLFEYASKKVPELARGVSRAQQPVIAMPRGGGNFYIGQVTPPEQGIILKHLVQDPRPRFVLPNFFERDEWLDISGVKAAVVSELRDRSGVRQPTLAFVDVPELPGAYQLVGSYRKKGGKRTSATLEVSARVFKDGKQMGCDFRVSVPGVPWATPGRVPTPQESKPLASALVDGALKELERAKSSTSLVCRP</sequence>
<dbReference type="SMART" id="SM00320">
    <property type="entry name" value="WD40"/>
    <property type="match status" value="8"/>
</dbReference>
<dbReference type="Gene3D" id="2.130.10.10">
    <property type="entry name" value="YVTN repeat-like/Quinoprotein amine dehydrogenase"/>
    <property type="match status" value="4"/>
</dbReference>
<dbReference type="SUPFAM" id="SSF50952">
    <property type="entry name" value="Soluble quinoprotein glucose dehydrogenase"/>
    <property type="match status" value="1"/>
</dbReference>
<name>A0ABU5HIP5_9BACT</name>
<evidence type="ECO:0000256" key="2">
    <source>
        <dbReference type="SAM" id="MobiDB-lite"/>
    </source>
</evidence>
<dbReference type="InterPro" id="IPR011600">
    <property type="entry name" value="Pept_C14_caspase"/>
</dbReference>
<accession>A0ABU5HIP5</accession>
<reference evidence="4 5" key="1">
    <citation type="submission" date="2023-12" db="EMBL/GenBank/DDBJ databases">
        <title>the genome sequence of Hyalangium sp. s54d21.</title>
        <authorList>
            <person name="Zhang X."/>
        </authorList>
    </citation>
    <scope>NUCLEOTIDE SEQUENCE [LARGE SCALE GENOMIC DNA]</scope>
    <source>
        <strain evidence="5">s54d21</strain>
    </source>
</reference>
<evidence type="ECO:0000256" key="1">
    <source>
        <dbReference type="PROSITE-ProRule" id="PRU00221"/>
    </source>
</evidence>
<feature type="region of interest" description="Disordered" evidence="2">
    <location>
        <begin position="1666"/>
        <end position="1691"/>
    </location>
</feature>
<feature type="repeat" description="WD" evidence="1">
    <location>
        <begin position="962"/>
        <end position="998"/>
    </location>
</feature>
<keyword evidence="5" id="KW-1185">Reference proteome</keyword>
<dbReference type="PROSITE" id="PS50082">
    <property type="entry name" value="WD_REPEATS_2"/>
    <property type="match status" value="2"/>
</dbReference>
<dbReference type="InterPro" id="IPR011042">
    <property type="entry name" value="6-blade_b-propeller_TolB-like"/>
</dbReference>
<feature type="repeat" description="WD" evidence="1">
    <location>
        <begin position="1504"/>
        <end position="1545"/>
    </location>
</feature>
<dbReference type="Pfam" id="PF00400">
    <property type="entry name" value="WD40"/>
    <property type="match status" value="3"/>
</dbReference>
<dbReference type="InterPro" id="IPR015943">
    <property type="entry name" value="WD40/YVTN_repeat-like_dom_sf"/>
</dbReference>
<dbReference type="PROSITE" id="PS50294">
    <property type="entry name" value="WD_REPEATS_REGION"/>
    <property type="match status" value="2"/>
</dbReference>
<feature type="region of interest" description="Disordered" evidence="2">
    <location>
        <begin position="1862"/>
        <end position="1881"/>
    </location>
</feature>